<evidence type="ECO:0000256" key="3">
    <source>
        <dbReference type="ARBA" id="ARBA00023163"/>
    </source>
</evidence>
<dbReference type="GO" id="GO:0003700">
    <property type="term" value="F:DNA-binding transcription factor activity"/>
    <property type="evidence" value="ECO:0007669"/>
    <property type="project" value="InterPro"/>
</dbReference>
<keyword evidence="3" id="KW-0804">Transcription</keyword>
<dbReference type="RefSeq" id="WP_140826349.1">
    <property type="nucleotide sequence ID" value="NZ_VFYP01000001.1"/>
</dbReference>
<dbReference type="Gene3D" id="1.20.120.530">
    <property type="entry name" value="GntR ligand-binding domain-like"/>
    <property type="match status" value="1"/>
</dbReference>
<dbReference type="SUPFAM" id="SSF46785">
    <property type="entry name" value="Winged helix' DNA-binding domain"/>
    <property type="match status" value="1"/>
</dbReference>
<dbReference type="InterPro" id="IPR036390">
    <property type="entry name" value="WH_DNA-bd_sf"/>
</dbReference>
<dbReference type="PRINTS" id="PR00035">
    <property type="entry name" value="HTHGNTR"/>
</dbReference>
<dbReference type="SMART" id="SM00345">
    <property type="entry name" value="HTH_GNTR"/>
    <property type="match status" value="1"/>
</dbReference>
<organism evidence="5 6">
    <name type="scientific">Rhizobium glycinendophyticum</name>
    <dbReference type="NCBI Taxonomy" id="2589807"/>
    <lineage>
        <taxon>Bacteria</taxon>
        <taxon>Pseudomonadati</taxon>
        <taxon>Pseudomonadota</taxon>
        <taxon>Alphaproteobacteria</taxon>
        <taxon>Hyphomicrobiales</taxon>
        <taxon>Rhizobiaceae</taxon>
        <taxon>Rhizobium/Agrobacterium group</taxon>
        <taxon>Rhizobium</taxon>
    </lineage>
</organism>
<gene>
    <name evidence="5" type="ORF">FJQ55_03685</name>
</gene>
<dbReference type="OrthoDB" id="9028214at2"/>
<dbReference type="CDD" id="cd07377">
    <property type="entry name" value="WHTH_GntR"/>
    <property type="match status" value="1"/>
</dbReference>
<dbReference type="PROSITE" id="PS50949">
    <property type="entry name" value="HTH_GNTR"/>
    <property type="match status" value="1"/>
</dbReference>
<dbReference type="InterPro" id="IPR011711">
    <property type="entry name" value="GntR_C"/>
</dbReference>
<dbReference type="GO" id="GO:0003677">
    <property type="term" value="F:DNA binding"/>
    <property type="evidence" value="ECO:0007669"/>
    <property type="project" value="UniProtKB-KW"/>
</dbReference>
<protein>
    <submittedName>
        <fullName evidence="5">FCD domain-containing protein</fullName>
    </submittedName>
</protein>
<evidence type="ECO:0000259" key="4">
    <source>
        <dbReference type="PROSITE" id="PS50949"/>
    </source>
</evidence>
<dbReference type="AlphaFoldDB" id="A0A504ULK3"/>
<dbReference type="Gene3D" id="1.10.10.10">
    <property type="entry name" value="Winged helix-like DNA-binding domain superfamily/Winged helix DNA-binding domain"/>
    <property type="match status" value="1"/>
</dbReference>
<accession>A0A504ULK3</accession>
<dbReference type="InterPro" id="IPR036388">
    <property type="entry name" value="WH-like_DNA-bd_sf"/>
</dbReference>
<evidence type="ECO:0000256" key="2">
    <source>
        <dbReference type="ARBA" id="ARBA00023125"/>
    </source>
</evidence>
<dbReference type="PANTHER" id="PTHR43537">
    <property type="entry name" value="TRANSCRIPTIONAL REGULATOR, GNTR FAMILY"/>
    <property type="match status" value="1"/>
</dbReference>
<reference evidence="5 6" key="1">
    <citation type="submission" date="2019-06" db="EMBL/GenBank/DDBJ databases">
        <title>Rhizobium sp. CL12 isolated from roots of soybean.</title>
        <authorList>
            <person name="Wang C."/>
        </authorList>
    </citation>
    <scope>NUCLEOTIDE SEQUENCE [LARGE SCALE GENOMIC DNA]</scope>
    <source>
        <strain evidence="5 6">CL12</strain>
    </source>
</reference>
<dbReference type="SMART" id="SM00895">
    <property type="entry name" value="FCD"/>
    <property type="match status" value="1"/>
</dbReference>
<proteinExistence type="predicted"/>
<keyword evidence="6" id="KW-1185">Reference proteome</keyword>
<name>A0A504ULK3_9HYPH</name>
<dbReference type="Proteomes" id="UP000316429">
    <property type="component" value="Unassembled WGS sequence"/>
</dbReference>
<keyword evidence="2" id="KW-0238">DNA-binding</keyword>
<sequence length="239" mass="26850">MTTIDEDLSPNNAKRAASNVIRSLERQIVSGELADGAHLPSERELMEIYGVSRTVVREAVTTLASRGLLEARPRYRPIARRPGYDTALKAVEGAIGHLLTEPDGIKNLFNSRIFLEMALVRHAALHAKRADIEALKEALDANEAAIGQSELFYATDVAFHGTLFQIPKNPVFPVIHMAYVAWLSPHWRKMPSMPERNETNFLRHLEIFTAIQNRDPEAAEEAMQAHLVSAWEFVRGTFR</sequence>
<dbReference type="InterPro" id="IPR008920">
    <property type="entry name" value="TF_FadR/GntR_C"/>
</dbReference>
<evidence type="ECO:0000256" key="1">
    <source>
        <dbReference type="ARBA" id="ARBA00023015"/>
    </source>
</evidence>
<dbReference type="PANTHER" id="PTHR43537:SF5">
    <property type="entry name" value="UXU OPERON TRANSCRIPTIONAL REGULATOR"/>
    <property type="match status" value="1"/>
</dbReference>
<dbReference type="SUPFAM" id="SSF48008">
    <property type="entry name" value="GntR ligand-binding domain-like"/>
    <property type="match status" value="1"/>
</dbReference>
<dbReference type="Pfam" id="PF07729">
    <property type="entry name" value="FCD"/>
    <property type="match status" value="1"/>
</dbReference>
<comment type="caution">
    <text evidence="5">The sequence shown here is derived from an EMBL/GenBank/DDBJ whole genome shotgun (WGS) entry which is preliminary data.</text>
</comment>
<keyword evidence="1" id="KW-0805">Transcription regulation</keyword>
<dbReference type="InterPro" id="IPR000524">
    <property type="entry name" value="Tscrpt_reg_HTH_GntR"/>
</dbReference>
<feature type="domain" description="HTH gntR-type" evidence="4">
    <location>
        <begin position="14"/>
        <end position="82"/>
    </location>
</feature>
<dbReference type="EMBL" id="VFYP01000001">
    <property type="protein sequence ID" value="TPP09986.1"/>
    <property type="molecule type" value="Genomic_DNA"/>
</dbReference>
<evidence type="ECO:0000313" key="6">
    <source>
        <dbReference type="Proteomes" id="UP000316429"/>
    </source>
</evidence>
<dbReference type="Pfam" id="PF00392">
    <property type="entry name" value="GntR"/>
    <property type="match status" value="1"/>
</dbReference>
<evidence type="ECO:0000313" key="5">
    <source>
        <dbReference type="EMBL" id="TPP09986.1"/>
    </source>
</evidence>